<dbReference type="EMBL" id="SWFS01000178">
    <property type="protein sequence ID" value="KAA8915303.1"/>
    <property type="molecule type" value="Genomic_DNA"/>
</dbReference>
<protein>
    <recommendedName>
        <fullName evidence="3">Phosphoserine phosphatase</fullName>
    </recommendedName>
</protein>
<keyword evidence="2" id="KW-1185">Reference proteome</keyword>
<dbReference type="VEuPathDB" id="FungiDB:TRICI_002550"/>
<dbReference type="PANTHER" id="PTHR28181:SF1">
    <property type="entry name" value="COLD TOLERANCE PROTEIN 1"/>
    <property type="match status" value="1"/>
</dbReference>
<dbReference type="NCBIfam" id="TIGR01488">
    <property type="entry name" value="HAD-SF-IB"/>
    <property type="match status" value="1"/>
</dbReference>
<name>A0A642VBF6_9ASCO</name>
<evidence type="ECO:0008006" key="3">
    <source>
        <dbReference type="Google" id="ProtNLM"/>
    </source>
</evidence>
<dbReference type="InterPro" id="IPR023214">
    <property type="entry name" value="HAD_sf"/>
</dbReference>
<dbReference type="OrthoDB" id="10255128at2759"/>
<dbReference type="PANTHER" id="PTHR28181">
    <property type="entry name" value="UPF0655 PROTEIN YCR015C"/>
    <property type="match status" value="1"/>
</dbReference>
<dbReference type="InterPro" id="IPR050849">
    <property type="entry name" value="HAD-like_hydrolase_phosphatase"/>
</dbReference>
<comment type="caution">
    <text evidence="1">The sequence shown here is derived from an EMBL/GenBank/DDBJ whole genome shotgun (WGS) entry which is preliminary data.</text>
</comment>
<sequence length="250" mass="28789">MNLDEIGLLATDWDESITSKDTLRMVGQAAYDSKPHFIPKWDHFESEYMRDYTEYCKDKYRETLAQEEAFLRGITDVEYNSVKRVESSGLFKDVPLSALHKQAEQVPIRKGWWDLCARLRSRGIPIVIISVNWSAEFIRRVFEMKGYNDVQIYANEVSMGENNRGTGKLTQGLQVRTAQDKANVIQSLRKTYNIGSKKLCYVGDSNTDLLALKEADIGVIIHKAKLLESCERLGLKQLKFAYQWDEIFAE</sequence>
<dbReference type="Proteomes" id="UP000761534">
    <property type="component" value="Unassembled WGS sequence"/>
</dbReference>
<evidence type="ECO:0000313" key="2">
    <source>
        <dbReference type="Proteomes" id="UP000761534"/>
    </source>
</evidence>
<dbReference type="InterPro" id="IPR036412">
    <property type="entry name" value="HAD-like_sf"/>
</dbReference>
<organism evidence="1 2">
    <name type="scientific">Trichomonascus ciferrii</name>
    <dbReference type="NCBI Taxonomy" id="44093"/>
    <lineage>
        <taxon>Eukaryota</taxon>
        <taxon>Fungi</taxon>
        <taxon>Dikarya</taxon>
        <taxon>Ascomycota</taxon>
        <taxon>Saccharomycotina</taxon>
        <taxon>Dipodascomycetes</taxon>
        <taxon>Dipodascales</taxon>
        <taxon>Trichomonascaceae</taxon>
        <taxon>Trichomonascus</taxon>
        <taxon>Trichomonascus ciferrii complex</taxon>
    </lineage>
</organism>
<gene>
    <name evidence="1" type="ORF">TRICI_002550</name>
</gene>
<dbReference type="SUPFAM" id="SSF56784">
    <property type="entry name" value="HAD-like"/>
    <property type="match status" value="1"/>
</dbReference>
<evidence type="ECO:0000313" key="1">
    <source>
        <dbReference type="EMBL" id="KAA8915303.1"/>
    </source>
</evidence>
<accession>A0A642VBF6</accession>
<dbReference type="AlphaFoldDB" id="A0A642VBF6"/>
<proteinExistence type="predicted"/>
<dbReference type="Gene3D" id="3.40.50.1000">
    <property type="entry name" value="HAD superfamily/HAD-like"/>
    <property type="match status" value="1"/>
</dbReference>
<reference evidence="1" key="1">
    <citation type="journal article" date="2019" name="G3 (Bethesda)">
        <title>Genome Assemblies of Two Rare Opportunistic Yeast Pathogens: Diutina rugosa (syn. Candida rugosa) and Trichomonascus ciferrii (syn. Candida ciferrii).</title>
        <authorList>
            <person name="Mixao V."/>
            <person name="Saus E."/>
            <person name="Hansen A.P."/>
            <person name="Lass-Florl C."/>
            <person name="Gabaldon T."/>
        </authorList>
    </citation>
    <scope>NUCLEOTIDE SEQUENCE</scope>
    <source>
        <strain evidence="1">CBS 4856</strain>
    </source>
</reference>
<dbReference type="Pfam" id="PF12710">
    <property type="entry name" value="HAD"/>
    <property type="match status" value="1"/>
</dbReference>